<keyword evidence="2" id="KW-1185">Reference proteome</keyword>
<organism evidence="1 2">
    <name type="scientific">Puccinia striiformis f. sp. tritici PST-78</name>
    <dbReference type="NCBI Taxonomy" id="1165861"/>
    <lineage>
        <taxon>Eukaryota</taxon>
        <taxon>Fungi</taxon>
        <taxon>Dikarya</taxon>
        <taxon>Basidiomycota</taxon>
        <taxon>Pucciniomycotina</taxon>
        <taxon>Pucciniomycetes</taxon>
        <taxon>Pucciniales</taxon>
        <taxon>Pucciniaceae</taxon>
        <taxon>Puccinia</taxon>
    </lineage>
</organism>
<dbReference type="STRING" id="1165861.A0A0L0VV51"/>
<dbReference type="AlphaFoldDB" id="A0A0L0VV51"/>
<evidence type="ECO:0000313" key="1">
    <source>
        <dbReference type="EMBL" id="KNF03141.1"/>
    </source>
</evidence>
<dbReference type="EMBL" id="AJIL01000019">
    <property type="protein sequence ID" value="KNF03141.1"/>
    <property type="molecule type" value="Genomic_DNA"/>
</dbReference>
<gene>
    <name evidence="1" type="ORF">PSTG_03726</name>
</gene>
<sequence>MKTKCTNRKGLEELPSSYILKMEPPSDPIKPKNNKKIGALLSNGLGWTFQKKLCESWKDGALWCMTKYKPVAKKVRPVNQPIPQALNPPLKRPPLLRDPYKTPLTPHPPEFTPTERFTEEHLKVLNFGPKDFLWEEELKLFKHLIVTREQVLAFSPEERGLLKHSYGLPYIIPVVDHIPWQKKLLESGSGPKQHTRNSQEETYAKPIEERQTRFKKRTYHSSTALQRHKRIQQLEKIATTLLQISNLKTITIKTSLIREQNYSNTRKHTRIRLKYLR</sequence>
<dbReference type="OrthoDB" id="5599163at2759"/>
<comment type="caution">
    <text evidence="1">The sequence shown here is derived from an EMBL/GenBank/DDBJ whole genome shotgun (WGS) entry which is preliminary data.</text>
</comment>
<name>A0A0L0VV51_9BASI</name>
<reference evidence="2" key="1">
    <citation type="submission" date="2014-03" db="EMBL/GenBank/DDBJ databases">
        <title>The Genome Sequence of Puccinia striiformis f. sp. tritici PST-78.</title>
        <authorList>
            <consortium name="The Broad Institute Genome Sequencing Platform"/>
            <person name="Cuomo C."/>
            <person name="Hulbert S."/>
            <person name="Chen X."/>
            <person name="Walker B."/>
            <person name="Young S.K."/>
            <person name="Zeng Q."/>
            <person name="Gargeya S."/>
            <person name="Fitzgerald M."/>
            <person name="Haas B."/>
            <person name="Abouelleil A."/>
            <person name="Alvarado L."/>
            <person name="Arachchi H.M."/>
            <person name="Berlin A.M."/>
            <person name="Chapman S.B."/>
            <person name="Goldberg J."/>
            <person name="Griggs A."/>
            <person name="Gujja S."/>
            <person name="Hansen M."/>
            <person name="Howarth C."/>
            <person name="Imamovic A."/>
            <person name="Larimer J."/>
            <person name="McCowan C."/>
            <person name="Montmayeur A."/>
            <person name="Murphy C."/>
            <person name="Neiman D."/>
            <person name="Pearson M."/>
            <person name="Priest M."/>
            <person name="Roberts A."/>
            <person name="Saif S."/>
            <person name="Shea T."/>
            <person name="Sisk P."/>
            <person name="Sykes S."/>
            <person name="Wortman J."/>
            <person name="Nusbaum C."/>
            <person name="Birren B."/>
        </authorList>
    </citation>
    <scope>NUCLEOTIDE SEQUENCE [LARGE SCALE GENOMIC DNA]</scope>
    <source>
        <strain evidence="2">race PST-78</strain>
    </source>
</reference>
<protein>
    <submittedName>
        <fullName evidence="1">Uncharacterized protein</fullName>
    </submittedName>
</protein>
<accession>A0A0L0VV51</accession>
<evidence type="ECO:0000313" key="2">
    <source>
        <dbReference type="Proteomes" id="UP000054564"/>
    </source>
</evidence>
<proteinExistence type="predicted"/>
<dbReference type="Proteomes" id="UP000054564">
    <property type="component" value="Unassembled WGS sequence"/>
</dbReference>